<dbReference type="GO" id="GO:0005737">
    <property type="term" value="C:cytoplasm"/>
    <property type="evidence" value="ECO:0007669"/>
    <property type="project" value="TreeGrafter"/>
</dbReference>
<dbReference type="InterPro" id="IPR012317">
    <property type="entry name" value="Poly(ADP-ribose)pol_cat_dom"/>
</dbReference>
<dbReference type="Ensembl" id="ENSCCRT00020109818.1">
    <property type="protein sequence ID" value="ENSCCRP00020100447.1"/>
    <property type="gene ID" value="ENSCCRG00020046142.1"/>
</dbReference>
<dbReference type="SUPFAM" id="SSF56399">
    <property type="entry name" value="ADP-ribosylation"/>
    <property type="match status" value="1"/>
</dbReference>
<dbReference type="Gene3D" id="3.40.220.10">
    <property type="entry name" value="Leucine Aminopeptidase, subunit E, domain 1"/>
    <property type="match status" value="1"/>
</dbReference>
<keyword evidence="5" id="KW-0539">Nucleus</keyword>
<dbReference type="InterPro" id="IPR052056">
    <property type="entry name" value="Mono-ARTD/PARP"/>
</dbReference>
<dbReference type="PROSITE" id="PS51059">
    <property type="entry name" value="PARP_CATALYTIC"/>
    <property type="match status" value="1"/>
</dbReference>
<dbReference type="Proteomes" id="UP000694701">
    <property type="component" value="Unplaced"/>
</dbReference>
<dbReference type="GO" id="GO:0003714">
    <property type="term" value="F:transcription corepressor activity"/>
    <property type="evidence" value="ECO:0007669"/>
    <property type="project" value="TreeGrafter"/>
</dbReference>
<name>A0A8C2Q2B6_CYPCA</name>
<dbReference type="GO" id="GO:1990404">
    <property type="term" value="F:NAD+-protein mono-ADP-ribosyltransferase activity"/>
    <property type="evidence" value="ECO:0007669"/>
    <property type="project" value="TreeGrafter"/>
</dbReference>
<dbReference type="PANTHER" id="PTHR14453">
    <property type="entry name" value="PARP/ZINC FINGER CCCH TYPE DOMAIN CONTAINING PROTEIN"/>
    <property type="match status" value="1"/>
</dbReference>
<sequence length="314" mass="35330">MMGPIKVKVFSGDITKETVEAIVNSTTTSLDLNTGEFAFYIALNLMNAPQPADGVILTKAGNLSNIKHIIHMVGQTNEKGISSSMYKVLRMCEENKIQSVSFPALGTGKLAHSEIQMSKAKQRYLDDPKMLNVLQEQETWPLQELPISSIHCDIDRIQSQSQWQRYCVLKQAVDKKYPKQRNERLLYHGTTKEICQKINKNGFNRSFCGRNAVVHGEGTYFGKEAWYSCQDKYSNPDDKQLKYIYRARVVTGSLCKSRGGMKEPDPINAADPRAGLHDCAVDDPKNPFIFVVFCDAGAYPEYLITFKSIVLKSP</sequence>
<accession>A0A8C2Q2B6</accession>
<evidence type="ECO:0000256" key="5">
    <source>
        <dbReference type="ARBA" id="ARBA00023242"/>
    </source>
</evidence>
<evidence type="ECO:0000256" key="7">
    <source>
        <dbReference type="RuleBase" id="RU362114"/>
    </source>
</evidence>
<dbReference type="Pfam" id="PF00644">
    <property type="entry name" value="PARP"/>
    <property type="match status" value="1"/>
</dbReference>
<dbReference type="EC" id="2.4.2.-" evidence="7"/>
<evidence type="ECO:0000256" key="1">
    <source>
        <dbReference type="ARBA" id="ARBA00004123"/>
    </source>
</evidence>
<dbReference type="InterPro" id="IPR002589">
    <property type="entry name" value="Macro_dom"/>
</dbReference>
<dbReference type="GO" id="GO:0003950">
    <property type="term" value="F:NAD+ poly-ADP-ribosyltransferase activity"/>
    <property type="evidence" value="ECO:0007669"/>
    <property type="project" value="UniProtKB-UniRule"/>
</dbReference>
<evidence type="ECO:0000313" key="10">
    <source>
        <dbReference type="Ensembl" id="ENSCCRP00020100447.1"/>
    </source>
</evidence>
<dbReference type="GO" id="GO:0070212">
    <property type="term" value="P:protein poly-ADP-ribosylation"/>
    <property type="evidence" value="ECO:0007669"/>
    <property type="project" value="TreeGrafter"/>
</dbReference>
<proteinExistence type="inferred from homology"/>
<dbReference type="GO" id="GO:0010629">
    <property type="term" value="P:negative regulation of gene expression"/>
    <property type="evidence" value="ECO:0007669"/>
    <property type="project" value="TreeGrafter"/>
</dbReference>
<dbReference type="PANTHER" id="PTHR14453:SF101">
    <property type="entry name" value="POLY [ADP-RIBOSE] POLYMERASE"/>
    <property type="match status" value="1"/>
</dbReference>
<evidence type="ECO:0000256" key="6">
    <source>
        <dbReference type="ARBA" id="ARBA00024347"/>
    </source>
</evidence>
<comment type="similarity">
    <text evidence="6">Belongs to the ARTD/PARP family.</text>
</comment>
<dbReference type="GO" id="GO:0005634">
    <property type="term" value="C:nucleus"/>
    <property type="evidence" value="ECO:0007669"/>
    <property type="project" value="UniProtKB-SubCell"/>
</dbReference>
<dbReference type="Pfam" id="PF01661">
    <property type="entry name" value="Macro"/>
    <property type="match status" value="1"/>
</dbReference>
<gene>
    <name evidence="10" type="primary">LOC109105723</name>
</gene>
<dbReference type="PROSITE" id="PS51154">
    <property type="entry name" value="MACRO"/>
    <property type="match status" value="1"/>
</dbReference>
<dbReference type="AlphaFoldDB" id="A0A8C2Q2B6"/>
<keyword evidence="4 7" id="KW-0520">NAD</keyword>
<feature type="domain" description="Macro" evidence="9">
    <location>
        <begin position="1"/>
        <end position="142"/>
    </location>
</feature>
<keyword evidence="2 7" id="KW-0328">Glycosyltransferase</keyword>
<feature type="domain" description="PARP catalytic" evidence="8">
    <location>
        <begin position="104"/>
        <end position="314"/>
    </location>
</feature>
<dbReference type="InterPro" id="IPR043472">
    <property type="entry name" value="Macro_dom-like"/>
</dbReference>
<reference evidence="10" key="1">
    <citation type="submission" date="2025-08" db="UniProtKB">
        <authorList>
            <consortium name="Ensembl"/>
        </authorList>
    </citation>
    <scope>IDENTIFICATION</scope>
</reference>
<dbReference type="SUPFAM" id="SSF52949">
    <property type="entry name" value="Macro domain-like"/>
    <property type="match status" value="1"/>
</dbReference>
<evidence type="ECO:0000259" key="9">
    <source>
        <dbReference type="PROSITE" id="PS51154"/>
    </source>
</evidence>
<dbReference type="Gene3D" id="3.90.228.10">
    <property type="match status" value="1"/>
</dbReference>
<evidence type="ECO:0000259" key="8">
    <source>
        <dbReference type="PROSITE" id="PS51059"/>
    </source>
</evidence>
<dbReference type="SMART" id="SM00506">
    <property type="entry name" value="A1pp"/>
    <property type="match status" value="1"/>
</dbReference>
<evidence type="ECO:0000256" key="4">
    <source>
        <dbReference type="ARBA" id="ARBA00023027"/>
    </source>
</evidence>
<comment type="subcellular location">
    <subcellularLocation>
        <location evidence="1">Nucleus</location>
    </subcellularLocation>
</comment>
<organism evidence="10 11">
    <name type="scientific">Cyprinus carpio</name>
    <name type="common">Common carp</name>
    <dbReference type="NCBI Taxonomy" id="7962"/>
    <lineage>
        <taxon>Eukaryota</taxon>
        <taxon>Metazoa</taxon>
        <taxon>Chordata</taxon>
        <taxon>Craniata</taxon>
        <taxon>Vertebrata</taxon>
        <taxon>Euteleostomi</taxon>
        <taxon>Actinopterygii</taxon>
        <taxon>Neopterygii</taxon>
        <taxon>Teleostei</taxon>
        <taxon>Ostariophysi</taxon>
        <taxon>Cypriniformes</taxon>
        <taxon>Cyprinidae</taxon>
        <taxon>Cyprininae</taxon>
        <taxon>Cyprinus</taxon>
    </lineage>
</organism>
<evidence type="ECO:0000256" key="2">
    <source>
        <dbReference type="ARBA" id="ARBA00022676"/>
    </source>
</evidence>
<protein>
    <recommendedName>
        <fullName evidence="7">Poly [ADP-ribose] polymerase</fullName>
        <shortName evidence="7">PARP</shortName>
        <ecNumber evidence="7">2.4.2.-</ecNumber>
    </recommendedName>
</protein>
<evidence type="ECO:0000313" key="11">
    <source>
        <dbReference type="Proteomes" id="UP000694701"/>
    </source>
</evidence>
<evidence type="ECO:0000256" key="3">
    <source>
        <dbReference type="ARBA" id="ARBA00022679"/>
    </source>
</evidence>
<keyword evidence="3 7" id="KW-0808">Transferase</keyword>